<dbReference type="Gene3D" id="2.60.40.1740">
    <property type="entry name" value="hypothetical protein (bacova_03559)"/>
    <property type="match status" value="1"/>
</dbReference>
<comment type="caution">
    <text evidence="3">The sequence shown here is derived from an EMBL/GenBank/DDBJ whole genome shotgun (WGS) entry which is preliminary data.</text>
</comment>
<dbReference type="Proteomes" id="UP000267159">
    <property type="component" value="Unassembled WGS sequence"/>
</dbReference>
<feature type="domain" description="BT-3987-like N-terminal" evidence="2">
    <location>
        <begin position="30"/>
        <end position="161"/>
    </location>
</feature>
<dbReference type="STRING" id="1235814.GCA_000613385_04774"/>
<name>A0A3L7Z4W7_9BACE</name>
<evidence type="ECO:0000313" key="4">
    <source>
        <dbReference type="Proteomes" id="UP000267159"/>
    </source>
</evidence>
<dbReference type="GO" id="GO:0004553">
    <property type="term" value="F:hydrolase activity, hydrolyzing O-glycosyl compounds"/>
    <property type="evidence" value="ECO:0007669"/>
    <property type="project" value="UniProtKB-ARBA"/>
</dbReference>
<feature type="chain" id="PRO_5018331849" evidence="1">
    <location>
        <begin position="20"/>
        <end position="417"/>
    </location>
</feature>
<dbReference type="Pfam" id="PF13385">
    <property type="entry name" value="Laminin_G_3"/>
    <property type="match status" value="1"/>
</dbReference>
<evidence type="ECO:0000259" key="2">
    <source>
        <dbReference type="Pfam" id="PF08522"/>
    </source>
</evidence>
<dbReference type="SUPFAM" id="SSF49899">
    <property type="entry name" value="Concanavalin A-like lectins/glucanases"/>
    <property type="match status" value="1"/>
</dbReference>
<keyword evidence="1" id="KW-0732">Signal</keyword>
<gene>
    <name evidence="3" type="ORF">D7Y07_05575</name>
</gene>
<dbReference type="EMBL" id="RAZM01000011">
    <property type="protein sequence ID" value="RLT81022.1"/>
    <property type="molecule type" value="Genomic_DNA"/>
</dbReference>
<feature type="signal peptide" evidence="1">
    <location>
        <begin position="1"/>
        <end position="19"/>
    </location>
</feature>
<accession>A0A3L7Z4W7</accession>
<dbReference type="GeneID" id="93045768"/>
<dbReference type="Pfam" id="PF08522">
    <property type="entry name" value="BT_3987-like_N"/>
    <property type="match status" value="1"/>
</dbReference>
<evidence type="ECO:0000256" key="1">
    <source>
        <dbReference type="SAM" id="SignalP"/>
    </source>
</evidence>
<reference evidence="3 4" key="1">
    <citation type="submission" date="2018-09" db="EMBL/GenBank/DDBJ databases">
        <title>Murine metabolic-syndrome-specific gut microbial biobank.</title>
        <authorList>
            <person name="Liu C."/>
        </authorList>
    </citation>
    <scope>NUCLEOTIDE SEQUENCE [LARGE SCALE GENOMIC DNA]</scope>
    <source>
        <strain evidence="3 4">0.1X-D8-26</strain>
    </source>
</reference>
<evidence type="ECO:0000313" key="3">
    <source>
        <dbReference type="EMBL" id="RLT81022.1"/>
    </source>
</evidence>
<protein>
    <submittedName>
        <fullName evidence="3">DUF1735 domain-containing protein</fullName>
    </submittedName>
</protein>
<dbReference type="InterPro" id="IPR013728">
    <property type="entry name" value="BT_3987-like_N"/>
</dbReference>
<dbReference type="RefSeq" id="WP_024986148.1">
    <property type="nucleotide sequence ID" value="NZ_CAMRBV010000003.1"/>
</dbReference>
<proteinExistence type="predicted"/>
<organism evidence="3 4">
    <name type="scientific">Bacteroides acidifaciens</name>
    <dbReference type="NCBI Taxonomy" id="85831"/>
    <lineage>
        <taxon>Bacteria</taxon>
        <taxon>Pseudomonadati</taxon>
        <taxon>Bacteroidota</taxon>
        <taxon>Bacteroidia</taxon>
        <taxon>Bacteroidales</taxon>
        <taxon>Bacteroidaceae</taxon>
        <taxon>Bacteroides</taxon>
    </lineage>
</organism>
<dbReference type="AlphaFoldDB" id="A0A3L7Z4W7"/>
<sequence length="417" mass="46592">MKKYIALVVLSLGLFTACDMVTGEGEGTGNAVYMGNSTSNGVISVVVTNEGASAVITPRLANLADKPVEVTIELDEEMLAAYNAEAGLSMEALAAEDFVFVTKDSEDAKKTKETHGKAVVTIEPGKYNASVEVRIPKLDETKYPPFKRLAVPVSVTAASQYKILSSPRSTLIRLNREIITSVGQFRRGGSIALVPNEEIRKDPMFNWTMQVSMYYRNLPNRDGNWTVMSIQNGAGNFYTRIERQRGIQVKNGRDGEETFTQKSLSNNRWLHITFVHRDASTVSVYVNGELQKTFPTSPIAFSDDPKCCLYIGNTKYSGVYLREARMWNRALTEGEIIDKEYLPLDPSAESGLIMYMPFTRVADDKMEELTGNWEFSDFATLGIWDEDPPAMQYVDNVKFPSEDLVIIEPENSEEEIE</sequence>
<dbReference type="GO" id="GO:0005975">
    <property type="term" value="P:carbohydrate metabolic process"/>
    <property type="evidence" value="ECO:0007669"/>
    <property type="project" value="UniProtKB-ARBA"/>
</dbReference>
<dbReference type="Gene3D" id="2.60.120.200">
    <property type="match status" value="1"/>
</dbReference>
<dbReference type="PROSITE" id="PS51257">
    <property type="entry name" value="PROKAR_LIPOPROTEIN"/>
    <property type="match status" value="1"/>
</dbReference>
<dbReference type="InterPro" id="IPR013320">
    <property type="entry name" value="ConA-like_dom_sf"/>
</dbReference>